<feature type="region of interest" description="Disordered" evidence="1">
    <location>
        <begin position="84"/>
        <end position="116"/>
    </location>
</feature>
<protein>
    <submittedName>
        <fullName evidence="2">Uncharacterized protein</fullName>
    </submittedName>
</protein>
<evidence type="ECO:0000313" key="3">
    <source>
        <dbReference type="Proteomes" id="UP001626536"/>
    </source>
</evidence>
<accession>A0ABZ0HUC5</accession>
<keyword evidence="3" id="KW-1185">Reference proteome</keyword>
<reference evidence="2 3" key="1">
    <citation type="submission" date="2023-10" db="EMBL/GenBank/DDBJ databases">
        <title>Novel methanotroph of the genus Methylocapsa from a subarctic wetland.</title>
        <authorList>
            <person name="Belova S.E."/>
            <person name="Oshkin I.Y."/>
            <person name="Miroshnikov K."/>
            <person name="Dedysh S.N."/>
        </authorList>
    </citation>
    <scope>NUCLEOTIDE SEQUENCE [LARGE SCALE GENOMIC DNA]</scope>
    <source>
        <strain evidence="2 3">RX1</strain>
    </source>
</reference>
<evidence type="ECO:0000313" key="2">
    <source>
        <dbReference type="EMBL" id="WOJ90425.1"/>
    </source>
</evidence>
<dbReference type="RefSeq" id="WP_407339873.1">
    <property type="nucleotide sequence ID" value="NZ_CP136862.1"/>
</dbReference>
<sequence>MNTNIIMPPVRRVGSNAKEGFAAFWKHSGALHAAGMGLATTAVFASVAMATARERYPVGATQYYGLYQHYGLYQPTQHALSLSRQDRIRYHHSGTRGRDGLGGSPLHPEGPGNPSD</sequence>
<gene>
    <name evidence="2" type="ORF">RZS28_03780</name>
</gene>
<evidence type="ECO:0000256" key="1">
    <source>
        <dbReference type="SAM" id="MobiDB-lite"/>
    </source>
</evidence>
<proteinExistence type="predicted"/>
<name>A0ABZ0HUC5_9HYPH</name>
<dbReference type="EMBL" id="CP136862">
    <property type="protein sequence ID" value="WOJ90425.1"/>
    <property type="molecule type" value="Genomic_DNA"/>
</dbReference>
<dbReference type="Proteomes" id="UP001626536">
    <property type="component" value="Chromosome"/>
</dbReference>
<organism evidence="2 3">
    <name type="scientific">Methylocapsa polymorpha</name>
    <dbReference type="NCBI Taxonomy" id="3080828"/>
    <lineage>
        <taxon>Bacteria</taxon>
        <taxon>Pseudomonadati</taxon>
        <taxon>Pseudomonadota</taxon>
        <taxon>Alphaproteobacteria</taxon>
        <taxon>Hyphomicrobiales</taxon>
        <taxon>Beijerinckiaceae</taxon>
        <taxon>Methylocapsa</taxon>
    </lineage>
</organism>